<accession>A0ABP6QNB3</accession>
<dbReference type="Pfam" id="PF02803">
    <property type="entry name" value="Thiolase_C"/>
    <property type="match status" value="1"/>
</dbReference>
<organism evidence="7 8">
    <name type="scientific">Actinocorallia longicatena</name>
    <dbReference type="NCBI Taxonomy" id="111803"/>
    <lineage>
        <taxon>Bacteria</taxon>
        <taxon>Bacillati</taxon>
        <taxon>Actinomycetota</taxon>
        <taxon>Actinomycetes</taxon>
        <taxon>Streptosporangiales</taxon>
        <taxon>Thermomonosporaceae</taxon>
        <taxon>Actinocorallia</taxon>
    </lineage>
</organism>
<comment type="similarity">
    <text evidence="1 4">Belongs to the thiolase-like superfamily. Thiolase family.</text>
</comment>
<dbReference type="InterPro" id="IPR020615">
    <property type="entry name" value="Thiolase_acyl_enz_int_AS"/>
</dbReference>
<dbReference type="InterPro" id="IPR016039">
    <property type="entry name" value="Thiolase-like"/>
</dbReference>
<dbReference type="PIRSF" id="PIRSF000429">
    <property type="entry name" value="Ac-CoA_Ac_transf"/>
    <property type="match status" value="1"/>
</dbReference>
<evidence type="ECO:0000313" key="7">
    <source>
        <dbReference type="EMBL" id="GAA3235405.1"/>
    </source>
</evidence>
<dbReference type="PANTHER" id="PTHR18919:SF134">
    <property type="entry name" value="BETA-KETOACYL COA THIOLASE FADA3-RELATED"/>
    <property type="match status" value="1"/>
</dbReference>
<comment type="caution">
    <text evidence="7">The sequence shown here is derived from an EMBL/GenBank/DDBJ whole genome shotgun (WGS) entry which is preliminary data.</text>
</comment>
<feature type="domain" description="Thiolase N-terminal" evidence="5">
    <location>
        <begin position="9"/>
        <end position="272"/>
    </location>
</feature>
<dbReference type="CDD" id="cd00751">
    <property type="entry name" value="thiolase"/>
    <property type="match status" value="1"/>
</dbReference>
<dbReference type="SUPFAM" id="SSF53901">
    <property type="entry name" value="Thiolase-like"/>
    <property type="match status" value="2"/>
</dbReference>
<dbReference type="InterPro" id="IPR002155">
    <property type="entry name" value="Thiolase"/>
</dbReference>
<dbReference type="Gene3D" id="3.40.47.10">
    <property type="match status" value="1"/>
</dbReference>
<evidence type="ECO:0000259" key="5">
    <source>
        <dbReference type="Pfam" id="PF00108"/>
    </source>
</evidence>
<protein>
    <submittedName>
        <fullName evidence="7">Acetyl-CoA C-acetyltransferase</fullName>
    </submittedName>
</protein>
<keyword evidence="3 4" id="KW-0012">Acyltransferase</keyword>
<feature type="domain" description="Thiolase C-terminal" evidence="6">
    <location>
        <begin position="281"/>
        <end position="401"/>
    </location>
</feature>
<dbReference type="Pfam" id="PF00108">
    <property type="entry name" value="Thiolase_N"/>
    <property type="match status" value="1"/>
</dbReference>
<dbReference type="RefSeq" id="WP_344836944.1">
    <property type="nucleotide sequence ID" value="NZ_BAAAUV010000028.1"/>
</dbReference>
<dbReference type="PANTHER" id="PTHR18919">
    <property type="entry name" value="ACETYL-COA C-ACYLTRANSFERASE"/>
    <property type="match status" value="1"/>
</dbReference>
<reference evidence="8" key="1">
    <citation type="journal article" date="2019" name="Int. J. Syst. Evol. Microbiol.">
        <title>The Global Catalogue of Microorganisms (GCM) 10K type strain sequencing project: providing services to taxonomists for standard genome sequencing and annotation.</title>
        <authorList>
            <consortium name="The Broad Institute Genomics Platform"/>
            <consortium name="The Broad Institute Genome Sequencing Center for Infectious Disease"/>
            <person name="Wu L."/>
            <person name="Ma J."/>
        </authorList>
    </citation>
    <scope>NUCLEOTIDE SEQUENCE [LARGE SCALE GENOMIC DNA]</scope>
    <source>
        <strain evidence="8">JCM 9377</strain>
    </source>
</reference>
<dbReference type="InterPro" id="IPR020617">
    <property type="entry name" value="Thiolase_C"/>
</dbReference>
<keyword evidence="2 4" id="KW-0808">Transferase</keyword>
<gene>
    <name evidence="7" type="ORF">GCM10010468_69130</name>
</gene>
<evidence type="ECO:0000313" key="8">
    <source>
        <dbReference type="Proteomes" id="UP001501237"/>
    </source>
</evidence>
<evidence type="ECO:0000256" key="2">
    <source>
        <dbReference type="ARBA" id="ARBA00022679"/>
    </source>
</evidence>
<dbReference type="InterPro" id="IPR020616">
    <property type="entry name" value="Thiolase_N"/>
</dbReference>
<proteinExistence type="inferred from homology"/>
<dbReference type="Proteomes" id="UP001501237">
    <property type="component" value="Unassembled WGS sequence"/>
</dbReference>
<name>A0ABP6QNB3_9ACTN</name>
<evidence type="ECO:0000256" key="4">
    <source>
        <dbReference type="RuleBase" id="RU003557"/>
    </source>
</evidence>
<dbReference type="PROSITE" id="PS00098">
    <property type="entry name" value="THIOLASE_1"/>
    <property type="match status" value="1"/>
</dbReference>
<evidence type="ECO:0000256" key="3">
    <source>
        <dbReference type="ARBA" id="ARBA00023315"/>
    </source>
</evidence>
<sequence>MSTVPPEAVIVSAVRSPIGRAGDGSLAGVRADDLLAAVVEAALARVPELDPTGVDELIAGWASQEGGPGANIARIAALLLGWDHLPGVTVNRFCASSLQAIRQAAQAVRCGDASVVIAGGVESSSLRSSEPGGAENPVFAEAGERSAAAAQGGGRAWTDPRLRGELPDPYIAAGLAAENVADRYGITRADMDAYAAQSQRRALEAAARGLHEMMPVKAPGGRKVQADDCPRAGVTAGSLSALPPLFRPDGRVTAGNSAPASDGAAAVIVMSAELAAIRGIEPLARIRATAVSALSPELEGPSPVAATRAALARAGMSLADIDVVTTNEPFAAQVLAYCSDLGLDPARVNAPGGSIALGEPQGATGARLAATTLETLRHSGTGTALVTLSARGGQGMAMVLEAP</sequence>
<dbReference type="EMBL" id="BAAAUV010000028">
    <property type="protein sequence ID" value="GAA3235405.1"/>
    <property type="molecule type" value="Genomic_DNA"/>
</dbReference>
<keyword evidence="8" id="KW-1185">Reference proteome</keyword>
<evidence type="ECO:0000256" key="1">
    <source>
        <dbReference type="ARBA" id="ARBA00010982"/>
    </source>
</evidence>
<evidence type="ECO:0000259" key="6">
    <source>
        <dbReference type="Pfam" id="PF02803"/>
    </source>
</evidence>
<dbReference type="NCBIfam" id="TIGR01930">
    <property type="entry name" value="AcCoA-C-Actrans"/>
    <property type="match status" value="1"/>
</dbReference>